<sequence>MAYLPLLALAAGAAIAVQASVNAQLGVLLRSSQLGTVVAFATSLLISLLVLLVSTRQYPQLESIQAVPFYLWFGGVLSAFGVGMFYFLIPRMGVGPMMSYALTGQMLIAVAASHFGWFDLPGKPINPTRALGVSALVVGILLINWE</sequence>
<evidence type="ECO:0000313" key="2">
    <source>
        <dbReference type="EMBL" id="MFC6633677.1"/>
    </source>
</evidence>
<proteinExistence type="predicted"/>
<protein>
    <submittedName>
        <fullName evidence="2">DMT family transporter</fullName>
    </submittedName>
</protein>
<keyword evidence="1" id="KW-0812">Transmembrane</keyword>
<comment type="caution">
    <text evidence="2">The sequence shown here is derived from an EMBL/GenBank/DDBJ whole genome shotgun (WGS) entry which is preliminary data.</text>
</comment>
<keyword evidence="1" id="KW-1133">Transmembrane helix</keyword>
<accession>A0ABW1YNL4</accession>
<dbReference type="SUPFAM" id="SSF103481">
    <property type="entry name" value="Multidrug resistance efflux transporter EmrE"/>
    <property type="match status" value="1"/>
</dbReference>
<dbReference type="RefSeq" id="WP_193194524.1">
    <property type="nucleotide sequence ID" value="NZ_JACZFR010000061.1"/>
</dbReference>
<name>A0ABW1YNL4_9GAMM</name>
<dbReference type="Proteomes" id="UP001596425">
    <property type="component" value="Unassembled WGS sequence"/>
</dbReference>
<keyword evidence="1" id="KW-0472">Membrane</keyword>
<dbReference type="Pfam" id="PF04657">
    <property type="entry name" value="DMT_YdcZ"/>
    <property type="match status" value="1"/>
</dbReference>
<feature type="transmembrane region" description="Helical" evidence="1">
    <location>
        <begin position="130"/>
        <end position="145"/>
    </location>
</feature>
<evidence type="ECO:0000256" key="1">
    <source>
        <dbReference type="SAM" id="Phobius"/>
    </source>
</evidence>
<gene>
    <name evidence="2" type="ORF">ACFQBM_10310</name>
</gene>
<dbReference type="EMBL" id="JBHSVR010000001">
    <property type="protein sequence ID" value="MFC6633677.1"/>
    <property type="molecule type" value="Genomic_DNA"/>
</dbReference>
<feature type="transmembrane region" description="Helical" evidence="1">
    <location>
        <begin position="100"/>
        <end position="118"/>
    </location>
</feature>
<reference evidence="3" key="1">
    <citation type="journal article" date="2019" name="Int. J. Syst. Evol. Microbiol.">
        <title>The Global Catalogue of Microorganisms (GCM) 10K type strain sequencing project: providing services to taxonomists for standard genome sequencing and annotation.</title>
        <authorList>
            <consortium name="The Broad Institute Genomics Platform"/>
            <consortium name="The Broad Institute Genome Sequencing Center for Infectious Disease"/>
            <person name="Wu L."/>
            <person name="Ma J."/>
        </authorList>
    </citation>
    <scope>NUCLEOTIDE SEQUENCE [LARGE SCALE GENOMIC DNA]</scope>
    <source>
        <strain evidence="3">CGMCC 1.13718</strain>
    </source>
</reference>
<feature type="transmembrane region" description="Helical" evidence="1">
    <location>
        <begin position="67"/>
        <end position="88"/>
    </location>
</feature>
<keyword evidence="3" id="KW-1185">Reference proteome</keyword>
<dbReference type="InterPro" id="IPR006750">
    <property type="entry name" value="YdcZ"/>
</dbReference>
<dbReference type="PANTHER" id="PTHR34821">
    <property type="entry name" value="INNER MEMBRANE PROTEIN YDCZ"/>
    <property type="match status" value="1"/>
</dbReference>
<organism evidence="2 3">
    <name type="scientific">Microbulbifer taiwanensis</name>
    <dbReference type="NCBI Taxonomy" id="986746"/>
    <lineage>
        <taxon>Bacteria</taxon>
        <taxon>Pseudomonadati</taxon>
        <taxon>Pseudomonadota</taxon>
        <taxon>Gammaproteobacteria</taxon>
        <taxon>Cellvibrionales</taxon>
        <taxon>Microbulbiferaceae</taxon>
        <taxon>Microbulbifer</taxon>
    </lineage>
</organism>
<feature type="transmembrane region" description="Helical" evidence="1">
    <location>
        <begin position="33"/>
        <end position="55"/>
    </location>
</feature>
<evidence type="ECO:0000313" key="3">
    <source>
        <dbReference type="Proteomes" id="UP001596425"/>
    </source>
</evidence>
<dbReference type="PANTHER" id="PTHR34821:SF2">
    <property type="entry name" value="INNER MEMBRANE PROTEIN YDCZ"/>
    <property type="match status" value="1"/>
</dbReference>
<dbReference type="InterPro" id="IPR037185">
    <property type="entry name" value="EmrE-like"/>
</dbReference>